<feature type="compositionally biased region" description="Acidic residues" evidence="3">
    <location>
        <begin position="59"/>
        <end position="81"/>
    </location>
</feature>
<feature type="region of interest" description="Disordered" evidence="3">
    <location>
        <begin position="1"/>
        <end position="267"/>
    </location>
</feature>
<dbReference type="SMART" id="SM00360">
    <property type="entry name" value="RRM"/>
    <property type="match status" value="2"/>
</dbReference>
<dbReference type="AlphaFoldDB" id="A0A6G1GZ84"/>
<dbReference type="PANTHER" id="PTHR48027">
    <property type="entry name" value="HETEROGENEOUS NUCLEAR RIBONUCLEOPROTEIN 87F-RELATED"/>
    <property type="match status" value="1"/>
</dbReference>
<evidence type="ECO:0000313" key="6">
    <source>
        <dbReference type="Proteomes" id="UP000800041"/>
    </source>
</evidence>
<gene>
    <name evidence="5" type="ORF">K402DRAFT_404566</name>
</gene>
<dbReference type="PROSITE" id="PS50102">
    <property type="entry name" value="RRM"/>
    <property type="match status" value="2"/>
</dbReference>
<proteinExistence type="predicted"/>
<feature type="compositionally biased region" description="Gly residues" evidence="3">
    <location>
        <begin position="494"/>
        <end position="511"/>
    </location>
</feature>
<dbReference type="SUPFAM" id="SSF54928">
    <property type="entry name" value="RNA-binding domain, RBD"/>
    <property type="match status" value="2"/>
</dbReference>
<dbReference type="Gene3D" id="3.30.70.330">
    <property type="match status" value="2"/>
</dbReference>
<feature type="region of interest" description="Disordered" evidence="3">
    <location>
        <begin position="441"/>
        <end position="519"/>
    </location>
</feature>
<feature type="compositionally biased region" description="Acidic residues" evidence="3">
    <location>
        <begin position="175"/>
        <end position="185"/>
    </location>
</feature>
<feature type="compositionally biased region" description="Acidic residues" evidence="3">
    <location>
        <begin position="106"/>
        <end position="121"/>
    </location>
</feature>
<feature type="compositionally biased region" description="Gly residues" evidence="3">
    <location>
        <begin position="464"/>
        <end position="487"/>
    </location>
</feature>
<feature type="domain" description="RRM" evidence="4">
    <location>
        <begin position="368"/>
        <end position="447"/>
    </location>
</feature>
<feature type="compositionally biased region" description="Polar residues" evidence="3">
    <location>
        <begin position="256"/>
        <end position="266"/>
    </location>
</feature>
<dbReference type="InterPro" id="IPR012677">
    <property type="entry name" value="Nucleotide-bd_a/b_plait_sf"/>
</dbReference>
<name>A0A6G1GZ84_9PEZI</name>
<feature type="compositionally biased region" description="Low complexity" evidence="3">
    <location>
        <begin position="186"/>
        <end position="199"/>
    </location>
</feature>
<evidence type="ECO:0000256" key="1">
    <source>
        <dbReference type="ARBA" id="ARBA00022884"/>
    </source>
</evidence>
<evidence type="ECO:0000256" key="3">
    <source>
        <dbReference type="SAM" id="MobiDB-lite"/>
    </source>
</evidence>
<organism evidence="5 6">
    <name type="scientific">Aulographum hederae CBS 113979</name>
    <dbReference type="NCBI Taxonomy" id="1176131"/>
    <lineage>
        <taxon>Eukaryota</taxon>
        <taxon>Fungi</taxon>
        <taxon>Dikarya</taxon>
        <taxon>Ascomycota</taxon>
        <taxon>Pezizomycotina</taxon>
        <taxon>Dothideomycetes</taxon>
        <taxon>Pleosporomycetidae</taxon>
        <taxon>Aulographales</taxon>
        <taxon>Aulographaceae</taxon>
    </lineage>
</organism>
<evidence type="ECO:0000313" key="5">
    <source>
        <dbReference type="EMBL" id="KAF1986124.1"/>
    </source>
</evidence>
<feature type="compositionally biased region" description="Acidic residues" evidence="3">
    <location>
        <begin position="219"/>
        <end position="234"/>
    </location>
</feature>
<evidence type="ECO:0000256" key="2">
    <source>
        <dbReference type="PROSITE-ProRule" id="PRU00176"/>
    </source>
</evidence>
<dbReference type="InterPro" id="IPR000504">
    <property type="entry name" value="RRM_dom"/>
</dbReference>
<reference evidence="5" key="1">
    <citation type="journal article" date="2020" name="Stud. Mycol.">
        <title>101 Dothideomycetes genomes: a test case for predicting lifestyles and emergence of pathogens.</title>
        <authorList>
            <person name="Haridas S."/>
            <person name="Albert R."/>
            <person name="Binder M."/>
            <person name="Bloem J."/>
            <person name="Labutti K."/>
            <person name="Salamov A."/>
            <person name="Andreopoulos B."/>
            <person name="Baker S."/>
            <person name="Barry K."/>
            <person name="Bills G."/>
            <person name="Bluhm B."/>
            <person name="Cannon C."/>
            <person name="Castanera R."/>
            <person name="Culley D."/>
            <person name="Daum C."/>
            <person name="Ezra D."/>
            <person name="Gonzalez J."/>
            <person name="Henrissat B."/>
            <person name="Kuo A."/>
            <person name="Liang C."/>
            <person name="Lipzen A."/>
            <person name="Lutzoni F."/>
            <person name="Magnuson J."/>
            <person name="Mondo S."/>
            <person name="Nolan M."/>
            <person name="Ohm R."/>
            <person name="Pangilinan J."/>
            <person name="Park H.-J."/>
            <person name="Ramirez L."/>
            <person name="Alfaro M."/>
            <person name="Sun H."/>
            <person name="Tritt A."/>
            <person name="Yoshinaga Y."/>
            <person name="Zwiers L.-H."/>
            <person name="Turgeon B."/>
            <person name="Goodwin S."/>
            <person name="Spatafora J."/>
            <person name="Crous P."/>
            <person name="Grigoriev I."/>
        </authorList>
    </citation>
    <scope>NUCLEOTIDE SEQUENCE</scope>
    <source>
        <strain evidence="5">CBS 113979</strain>
    </source>
</reference>
<feature type="domain" description="RRM" evidence="4">
    <location>
        <begin position="265"/>
        <end position="343"/>
    </location>
</feature>
<feature type="compositionally biased region" description="Basic and acidic residues" evidence="3">
    <location>
        <begin position="9"/>
        <end position="20"/>
    </location>
</feature>
<sequence>MSKSKSAARKAEPRKAEAPKSAKAGRVTKQAQTAPAKAKELAKSASGKHSKAPKKEDMTDSEAESDVTSESSESSEEESEDEKVPAPKANGGKVNGTNGLSKPVDSDESDDSDDSASDEDVPAPKMNGQAKAAAEADSDSDSEESDEEVPAKANGVKANGVKTNGVSKAVKGESDSESDSDDSASEAEVASKPAAAAASDDSDDSESDDEDVKGAVKEEESDDSDESSDDEVEQEAPSKKRKAEDSTPAASKKAKTQGSGAVTSGNVFVGSLSWNVDEDWLQREFEEFGDIVSVRVITDRDSGRSKGFGYVEFKNAADAEKAIEAKHGSEIDNRQINVNSAEARPANKPNDSKARAQRFGDSVSAPSDTLFIGNLSFDANEEMVADGVSGHGNIQSIRLPTDRESGQLKGYGYITFSSVDEAKATFDAHNGNLSIAGRSVRLDFAQPRDPNGGGDRGGDRGGRGRGGFGGRGGGRGGGFGGGRGRGGFGDRGRGGSRGGRGGTTNRGGFGDFKGKKQTF</sequence>
<keyword evidence="6" id="KW-1185">Reference proteome</keyword>
<evidence type="ECO:0000259" key="4">
    <source>
        <dbReference type="PROSITE" id="PS50102"/>
    </source>
</evidence>
<dbReference type="Proteomes" id="UP000800041">
    <property type="component" value="Unassembled WGS sequence"/>
</dbReference>
<feature type="compositionally biased region" description="Basic and acidic residues" evidence="3">
    <location>
        <begin position="236"/>
        <end position="245"/>
    </location>
</feature>
<dbReference type="OrthoDB" id="439808at2759"/>
<accession>A0A6G1GZ84</accession>
<protein>
    <recommendedName>
        <fullName evidence="4">RRM domain-containing protein</fullName>
    </recommendedName>
</protein>
<dbReference type="EMBL" id="ML977158">
    <property type="protein sequence ID" value="KAF1986124.1"/>
    <property type="molecule type" value="Genomic_DNA"/>
</dbReference>
<dbReference type="Pfam" id="PF00076">
    <property type="entry name" value="RRM_1"/>
    <property type="match status" value="2"/>
</dbReference>
<feature type="compositionally biased region" description="Acidic residues" evidence="3">
    <location>
        <begin position="136"/>
        <end position="148"/>
    </location>
</feature>
<dbReference type="InterPro" id="IPR052462">
    <property type="entry name" value="SLIRP/GR-RBP-like"/>
</dbReference>
<dbReference type="GO" id="GO:0003723">
    <property type="term" value="F:RNA binding"/>
    <property type="evidence" value="ECO:0007669"/>
    <property type="project" value="UniProtKB-UniRule"/>
</dbReference>
<dbReference type="InterPro" id="IPR035979">
    <property type="entry name" value="RBD_domain_sf"/>
</dbReference>
<keyword evidence="1 2" id="KW-0694">RNA-binding</keyword>
<feature type="region of interest" description="Disordered" evidence="3">
    <location>
        <begin position="325"/>
        <end position="360"/>
    </location>
</feature>
<feature type="compositionally biased region" description="Acidic residues" evidence="3">
    <location>
        <begin position="200"/>
        <end position="211"/>
    </location>
</feature>
<feature type="compositionally biased region" description="Low complexity" evidence="3">
    <location>
        <begin position="21"/>
        <end position="36"/>
    </location>
</feature>